<evidence type="ECO:0000313" key="2">
    <source>
        <dbReference type="Proteomes" id="UP000241986"/>
    </source>
</evidence>
<dbReference type="Proteomes" id="UP000241986">
    <property type="component" value="Unassembled WGS sequence"/>
</dbReference>
<accession>A0A2T4MUI6</accession>
<dbReference type="EMBL" id="PZKL01000060">
    <property type="protein sequence ID" value="PTH78239.1"/>
    <property type="molecule type" value="Genomic_DNA"/>
</dbReference>
<comment type="caution">
    <text evidence="1">The sequence shown here is derived from an EMBL/GenBank/DDBJ whole genome shotgun (WGS) entry which is preliminary data.</text>
</comment>
<protein>
    <submittedName>
        <fullName evidence="1">Uncharacterized protein</fullName>
    </submittedName>
</protein>
<dbReference type="AlphaFoldDB" id="A0A2T4MUI6"/>
<evidence type="ECO:0000313" key="1">
    <source>
        <dbReference type="EMBL" id="PTH78239.1"/>
    </source>
</evidence>
<dbReference type="RefSeq" id="WP_107685246.1">
    <property type="nucleotide sequence ID" value="NZ_PZKL01000060.1"/>
</dbReference>
<name>A0A2T4MUI6_AERVE</name>
<reference evidence="1 2" key="1">
    <citation type="submission" date="2018-03" db="EMBL/GenBank/DDBJ databases">
        <title>Aeromonas veronii whole genome sequencing and analysis.</title>
        <authorList>
            <person name="Xie H."/>
            <person name="Liu T."/>
            <person name="Wang K."/>
        </authorList>
    </citation>
    <scope>NUCLEOTIDE SEQUENCE [LARGE SCALE GENOMIC DNA]</scope>
    <source>
        <strain evidence="1 2">XH.VA.1</strain>
    </source>
</reference>
<proteinExistence type="predicted"/>
<sequence>MSINWQAIGDQKFNVLDRNFGFWADDGFVRDQHKAKVYTQAQLTEQELKTIEGTPCVLMSA</sequence>
<gene>
    <name evidence="1" type="ORF">DAA48_25900</name>
</gene>
<organism evidence="1 2">
    <name type="scientific">Aeromonas veronii</name>
    <dbReference type="NCBI Taxonomy" id="654"/>
    <lineage>
        <taxon>Bacteria</taxon>
        <taxon>Pseudomonadati</taxon>
        <taxon>Pseudomonadota</taxon>
        <taxon>Gammaproteobacteria</taxon>
        <taxon>Aeromonadales</taxon>
        <taxon>Aeromonadaceae</taxon>
        <taxon>Aeromonas</taxon>
    </lineage>
</organism>